<keyword evidence="4 5" id="KW-0472">Membrane</keyword>
<organism evidence="7 8">
    <name type="scientific">Mucilaginibacter straminoryzae</name>
    <dbReference type="NCBI Taxonomy" id="2932774"/>
    <lineage>
        <taxon>Bacteria</taxon>
        <taxon>Pseudomonadati</taxon>
        <taxon>Bacteroidota</taxon>
        <taxon>Sphingobacteriia</taxon>
        <taxon>Sphingobacteriales</taxon>
        <taxon>Sphingobacteriaceae</taxon>
        <taxon>Mucilaginibacter</taxon>
    </lineage>
</organism>
<keyword evidence="8" id="KW-1185">Reference proteome</keyword>
<keyword evidence="2 5" id="KW-0812">Transmembrane</keyword>
<comment type="caution">
    <text evidence="7">The sequence shown here is derived from an EMBL/GenBank/DDBJ whole genome shotgun (WGS) entry which is preliminary data.</text>
</comment>
<dbReference type="SUPFAM" id="SSF50182">
    <property type="entry name" value="Sm-like ribonucleoproteins"/>
    <property type="match status" value="1"/>
</dbReference>
<dbReference type="InterPro" id="IPR023408">
    <property type="entry name" value="MscS_beta-dom_sf"/>
</dbReference>
<feature type="transmembrane region" description="Helical" evidence="5">
    <location>
        <begin position="147"/>
        <end position="168"/>
    </location>
</feature>
<name>A0A9X1X5Q6_9SPHI</name>
<protein>
    <submittedName>
        <fullName evidence="7">Mechanosensitive ion channel family protein</fullName>
    </submittedName>
</protein>
<dbReference type="Pfam" id="PF00924">
    <property type="entry name" value="MS_channel_2nd"/>
    <property type="match status" value="1"/>
</dbReference>
<dbReference type="Gene3D" id="2.30.30.60">
    <property type="match status" value="1"/>
</dbReference>
<dbReference type="EMBL" id="JALJEJ010000010">
    <property type="protein sequence ID" value="MCJ8211539.1"/>
    <property type="molecule type" value="Genomic_DNA"/>
</dbReference>
<comment type="subcellular location">
    <subcellularLocation>
        <location evidence="1">Membrane</location>
    </subcellularLocation>
</comment>
<dbReference type="InterPro" id="IPR006685">
    <property type="entry name" value="MscS_channel_2nd"/>
</dbReference>
<evidence type="ECO:0000313" key="8">
    <source>
        <dbReference type="Proteomes" id="UP001139450"/>
    </source>
</evidence>
<proteinExistence type="predicted"/>
<evidence type="ECO:0000313" key="7">
    <source>
        <dbReference type="EMBL" id="MCJ8211539.1"/>
    </source>
</evidence>
<feature type="transmembrane region" description="Helical" evidence="5">
    <location>
        <begin position="99"/>
        <end position="120"/>
    </location>
</feature>
<gene>
    <name evidence="7" type="ORF">MUY27_17600</name>
</gene>
<dbReference type="GO" id="GO:0008381">
    <property type="term" value="F:mechanosensitive monoatomic ion channel activity"/>
    <property type="evidence" value="ECO:0007669"/>
    <property type="project" value="UniProtKB-ARBA"/>
</dbReference>
<evidence type="ECO:0000256" key="5">
    <source>
        <dbReference type="SAM" id="Phobius"/>
    </source>
</evidence>
<feature type="transmembrane region" description="Helical" evidence="5">
    <location>
        <begin position="63"/>
        <end position="87"/>
    </location>
</feature>
<evidence type="ECO:0000256" key="4">
    <source>
        <dbReference type="ARBA" id="ARBA00023136"/>
    </source>
</evidence>
<dbReference type="Proteomes" id="UP001139450">
    <property type="component" value="Unassembled WGS sequence"/>
</dbReference>
<dbReference type="PANTHER" id="PTHR30566">
    <property type="entry name" value="YNAI-RELATED MECHANOSENSITIVE ION CHANNEL"/>
    <property type="match status" value="1"/>
</dbReference>
<evidence type="ECO:0000259" key="6">
    <source>
        <dbReference type="Pfam" id="PF00924"/>
    </source>
</evidence>
<feature type="domain" description="Mechanosensitive ion channel MscS" evidence="6">
    <location>
        <begin position="196"/>
        <end position="262"/>
    </location>
</feature>
<feature type="transmembrane region" description="Helical" evidence="5">
    <location>
        <begin position="174"/>
        <end position="193"/>
    </location>
</feature>
<dbReference type="PANTHER" id="PTHR30566:SF25">
    <property type="entry name" value="INNER MEMBRANE PROTEIN"/>
    <property type="match status" value="1"/>
</dbReference>
<dbReference type="RefSeq" id="WP_245132246.1">
    <property type="nucleotide sequence ID" value="NZ_JALJEJ010000010.1"/>
</dbReference>
<dbReference type="AlphaFoldDB" id="A0A9X1X5Q6"/>
<accession>A0A9X1X5Q6</accession>
<feature type="transmembrane region" description="Helical" evidence="5">
    <location>
        <begin position="22"/>
        <end position="42"/>
    </location>
</feature>
<sequence>MRTITEIPPELLTLSRQVSSNVWNTGVAITAIVAGLLIKWIITKFLKYYEKRKVTEYSIFRSIITHLGMPVAYFIPLFLLGLATPLMRMEKEYYQPLTHLINILLTVAFANLVISGIRIAEDYVYHRYDLNKTDNLKERKIRTQIVFIRKLIVAIIVFLTVAVILLSFQSMRKIGTGLLTGVGIGGIIVGLAAQTSLGNLLAGFQIAFTQPLRIDDVLVVEGEWGRVEDITLTYVVMRLWDQRRLILPINYFIQKPFQNWTRVSADILGYVFLYLDYTVPVDELRKEFERLLEGNNLWDGRVKVMQVTDAREHTIQVRMLISAANSSNSVDLQYYLRENMISFIQKNFPGSLPKVRAEFTMPPPFISAIPNAPDMPKL</sequence>
<dbReference type="Gene3D" id="1.10.287.1260">
    <property type="match status" value="1"/>
</dbReference>
<keyword evidence="3 5" id="KW-1133">Transmembrane helix</keyword>
<dbReference type="InterPro" id="IPR010920">
    <property type="entry name" value="LSM_dom_sf"/>
</dbReference>
<evidence type="ECO:0000256" key="3">
    <source>
        <dbReference type="ARBA" id="ARBA00022989"/>
    </source>
</evidence>
<dbReference type="GO" id="GO:0016020">
    <property type="term" value="C:membrane"/>
    <property type="evidence" value="ECO:0007669"/>
    <property type="project" value="UniProtKB-SubCell"/>
</dbReference>
<reference evidence="7" key="1">
    <citation type="submission" date="2022-04" db="EMBL/GenBank/DDBJ databases">
        <title>Mucilaginibacter sp. RS28 isolated from freshwater.</title>
        <authorList>
            <person name="Ko S.-R."/>
        </authorList>
    </citation>
    <scope>NUCLEOTIDE SEQUENCE</scope>
    <source>
        <strain evidence="7">RS28</strain>
    </source>
</reference>
<evidence type="ECO:0000256" key="1">
    <source>
        <dbReference type="ARBA" id="ARBA00004370"/>
    </source>
</evidence>
<evidence type="ECO:0000256" key="2">
    <source>
        <dbReference type="ARBA" id="ARBA00022692"/>
    </source>
</evidence>